<dbReference type="FunFam" id="2.120.10.30:FF:000008">
    <property type="entry name" value="Low-density lipoprotein receptor-related protein 4"/>
    <property type="match status" value="1"/>
</dbReference>
<dbReference type="FunFam" id="4.10.400.10:FF:000005">
    <property type="entry name" value="low-density lipoprotein receptor-related protein 1B"/>
    <property type="match status" value="1"/>
</dbReference>
<dbReference type="CDD" id="cd00054">
    <property type="entry name" value="EGF_CA"/>
    <property type="match status" value="3"/>
</dbReference>
<feature type="disulfide bond" evidence="32">
    <location>
        <begin position="981"/>
        <end position="993"/>
    </location>
</feature>
<feature type="disulfide bond" evidence="32">
    <location>
        <begin position="1111"/>
        <end position="1129"/>
    </location>
</feature>
<evidence type="ECO:0000256" key="12">
    <source>
        <dbReference type="ARBA" id="ARBA00022729"/>
    </source>
</evidence>
<dbReference type="SUPFAM" id="SSF57196">
    <property type="entry name" value="EGF/Laminin"/>
    <property type="match status" value="4"/>
</dbReference>
<keyword evidence="7 31" id="KW-0245">EGF-like domain</keyword>
<feature type="repeat" description="LDL-receptor class B" evidence="33">
    <location>
        <begin position="751"/>
        <end position="792"/>
    </location>
</feature>
<dbReference type="GO" id="GO:0005509">
    <property type="term" value="F:calcium ion binding"/>
    <property type="evidence" value="ECO:0007669"/>
    <property type="project" value="InterPro"/>
</dbReference>
<protein>
    <recommendedName>
        <fullName evidence="28">Low-density lipoprotein receptor-related protein 2</fullName>
    </recommendedName>
    <alternativeName>
        <fullName evidence="29">Glycoprotein 330</fullName>
    </alternativeName>
    <alternativeName>
        <fullName evidence="30">Megalin</fullName>
    </alternativeName>
</protein>
<keyword evidence="22" id="KW-0675">Receptor</keyword>
<feature type="repeat" description="LDL-receptor class B" evidence="33">
    <location>
        <begin position="1799"/>
        <end position="1846"/>
    </location>
</feature>
<feature type="repeat" description="LDL-receptor class B" evidence="33">
    <location>
        <begin position="793"/>
        <end position="836"/>
    </location>
</feature>
<evidence type="ECO:0000256" key="27">
    <source>
        <dbReference type="ARBA" id="ARBA00046273"/>
    </source>
</evidence>
<keyword evidence="6" id="KW-1003">Cell membrane</keyword>
<evidence type="ECO:0000256" key="15">
    <source>
        <dbReference type="ARBA" id="ARBA00022753"/>
    </source>
</evidence>
<feature type="disulfide bond" evidence="32">
    <location>
        <begin position="2583"/>
        <end position="2601"/>
    </location>
</feature>
<dbReference type="Pfam" id="PF24468">
    <property type="entry name" value="EGF_LRP2"/>
    <property type="match status" value="1"/>
</dbReference>
<dbReference type="FunFam" id="4.10.400.10:FF:000045">
    <property type="entry name" value="Low-density lipoprotein receptor-related protein 2"/>
    <property type="match status" value="2"/>
</dbReference>
<dbReference type="PRINTS" id="PR00261">
    <property type="entry name" value="LDLRECEPTOR"/>
</dbReference>
<feature type="repeat" description="LDL-receptor class B" evidence="33">
    <location>
        <begin position="4020"/>
        <end position="4063"/>
    </location>
</feature>
<comment type="similarity">
    <text evidence="4">Belongs to the LDLR family.</text>
</comment>
<feature type="disulfide bond" evidence="32">
    <location>
        <begin position="2722"/>
        <end position="2734"/>
    </location>
</feature>
<dbReference type="GO" id="GO:0006898">
    <property type="term" value="P:receptor-mediated endocytosis"/>
    <property type="evidence" value="ECO:0007669"/>
    <property type="project" value="TreeGrafter"/>
</dbReference>
<feature type="non-terminal residue" evidence="35">
    <location>
        <position position="4193"/>
    </location>
</feature>
<feature type="disulfide bond" evidence="32">
    <location>
        <begin position="2771"/>
        <end position="2789"/>
    </location>
</feature>
<feature type="disulfide bond" evidence="32">
    <location>
        <begin position="3770"/>
        <end position="3785"/>
    </location>
</feature>
<feature type="disulfide bond" evidence="32">
    <location>
        <begin position="2890"/>
        <end position="2902"/>
    </location>
</feature>
<dbReference type="GO" id="GO:0016324">
    <property type="term" value="C:apical plasma membrane"/>
    <property type="evidence" value="ECO:0007669"/>
    <property type="project" value="UniProtKB-SubCell"/>
</dbReference>
<feature type="non-terminal residue" evidence="35">
    <location>
        <position position="1"/>
    </location>
</feature>
<dbReference type="Pfam" id="PF00058">
    <property type="entry name" value="Ldl_recept_b"/>
    <property type="match status" value="15"/>
</dbReference>
<evidence type="ECO:0000256" key="9">
    <source>
        <dbReference type="ARBA" id="ARBA00022583"/>
    </source>
</evidence>
<evidence type="ECO:0000256" key="21">
    <source>
        <dbReference type="ARBA" id="ARBA00023157"/>
    </source>
</evidence>
<feature type="repeat" description="LDL-receptor class B" evidence="33">
    <location>
        <begin position="2140"/>
        <end position="2183"/>
    </location>
</feature>
<dbReference type="Pfam" id="PF00057">
    <property type="entry name" value="Ldl_recept_a"/>
    <property type="match status" value="29"/>
</dbReference>
<dbReference type="FunFam" id="4.10.400.10:FF:000011">
    <property type="entry name" value="Low-density lipoprotein receptor-related protein 1"/>
    <property type="match status" value="2"/>
</dbReference>
<dbReference type="GO" id="GO:0005905">
    <property type="term" value="C:clathrin-coated pit"/>
    <property type="evidence" value="ECO:0007669"/>
    <property type="project" value="UniProtKB-KW"/>
</dbReference>
<dbReference type="FunFam" id="2.120.10.30:FF:000241">
    <property type="entry name" value="Low-density lipoprotein receptor-related protein 6"/>
    <property type="match status" value="3"/>
</dbReference>
<feature type="repeat" description="LDL-receptor class B" evidence="33">
    <location>
        <begin position="2096"/>
        <end position="2139"/>
    </location>
</feature>
<keyword evidence="5" id="KW-0813">Transport</keyword>
<evidence type="ECO:0000256" key="33">
    <source>
        <dbReference type="PROSITE-ProRule" id="PRU00461"/>
    </source>
</evidence>
<feature type="disulfide bond" evidence="32">
    <location>
        <begin position="3480"/>
        <end position="3492"/>
    </location>
</feature>
<dbReference type="Proteomes" id="UP000824540">
    <property type="component" value="Unassembled WGS sequence"/>
</dbReference>
<feature type="disulfide bond" evidence="32">
    <location>
        <begin position="2576"/>
        <end position="2588"/>
    </location>
</feature>
<dbReference type="FunFam" id="4.10.400.10:FF:000170">
    <property type="entry name" value="Low density lipoprotein receptor-related protein 2a"/>
    <property type="match status" value="1"/>
</dbReference>
<feature type="disulfide bond" evidence="32">
    <location>
        <begin position="1029"/>
        <end position="1047"/>
    </location>
</feature>
<keyword evidence="11" id="KW-0479">Metal-binding</keyword>
<feature type="disulfide bond" evidence="32">
    <location>
        <begin position="2617"/>
        <end position="2629"/>
    </location>
</feature>
<feature type="repeat" description="LDL-receptor class B" evidence="33">
    <location>
        <begin position="2457"/>
        <end position="2498"/>
    </location>
</feature>
<evidence type="ECO:0000256" key="10">
    <source>
        <dbReference type="ARBA" id="ARBA00022692"/>
    </source>
</evidence>
<evidence type="ECO:0000256" key="7">
    <source>
        <dbReference type="ARBA" id="ARBA00022536"/>
    </source>
</evidence>
<dbReference type="EMBL" id="JAFBMS010000010">
    <property type="protein sequence ID" value="KAG9349167.1"/>
    <property type="molecule type" value="Genomic_DNA"/>
</dbReference>
<feature type="disulfide bond" evidence="32">
    <location>
        <begin position="83"/>
        <end position="95"/>
    </location>
</feature>
<evidence type="ECO:0000256" key="30">
    <source>
        <dbReference type="ARBA" id="ARBA00080738"/>
    </source>
</evidence>
<dbReference type="FunFam" id="4.10.400.10:FF:000034">
    <property type="entry name" value="Low-density lipoprotein receptor-related protein 2"/>
    <property type="match status" value="4"/>
</dbReference>
<dbReference type="GO" id="GO:0007399">
    <property type="term" value="P:nervous system development"/>
    <property type="evidence" value="ECO:0007669"/>
    <property type="project" value="UniProtKB-KW"/>
</dbReference>
<keyword evidence="18" id="KW-1133">Transmembrane helix</keyword>
<feature type="disulfide bond" evidence="32">
    <location>
        <begin position="3628"/>
        <end position="3646"/>
    </location>
</feature>
<dbReference type="Gene3D" id="2.120.10.30">
    <property type="entry name" value="TolB, C-terminal domain"/>
    <property type="match status" value="9"/>
</dbReference>
<dbReference type="PROSITE" id="PS01209">
    <property type="entry name" value="LDLRA_1"/>
    <property type="match status" value="18"/>
</dbReference>
<keyword evidence="25" id="KW-0966">Cell projection</keyword>
<evidence type="ECO:0000256" key="31">
    <source>
        <dbReference type="PROSITE-ProRule" id="PRU00076"/>
    </source>
</evidence>
<evidence type="ECO:0000256" key="13">
    <source>
        <dbReference type="ARBA" id="ARBA00022737"/>
    </source>
</evidence>
<feature type="disulfide bond" evidence="32">
    <location>
        <begin position="3758"/>
        <end position="3776"/>
    </location>
</feature>
<keyword evidence="15" id="KW-0967">Endosome</keyword>
<feature type="disulfide bond" evidence="32">
    <location>
        <begin position="2858"/>
        <end position="2876"/>
    </location>
</feature>
<evidence type="ECO:0000256" key="8">
    <source>
        <dbReference type="ARBA" id="ARBA00022553"/>
    </source>
</evidence>
<evidence type="ECO:0000256" key="3">
    <source>
        <dbReference type="ARBA" id="ARBA00004489"/>
    </source>
</evidence>
<feature type="disulfide bond" evidence="32">
    <location>
        <begin position="1246"/>
        <end position="1261"/>
    </location>
</feature>
<feature type="disulfide bond" evidence="32">
    <location>
        <begin position="3544"/>
        <end position="3559"/>
    </location>
</feature>
<feature type="repeat" description="LDL-receptor class B" evidence="33">
    <location>
        <begin position="1522"/>
        <end position="1565"/>
    </location>
</feature>
<evidence type="ECO:0000256" key="28">
    <source>
        <dbReference type="ARBA" id="ARBA00074420"/>
    </source>
</evidence>
<feature type="disulfide bond" evidence="32">
    <location>
        <begin position="3751"/>
        <end position="3763"/>
    </location>
</feature>
<evidence type="ECO:0000256" key="23">
    <source>
        <dbReference type="ARBA" id="ARBA00023176"/>
    </source>
</evidence>
<keyword evidence="20" id="KW-0472">Membrane</keyword>
<feature type="disulfide bond" evidence="32">
    <location>
        <begin position="177"/>
        <end position="192"/>
    </location>
</feature>
<feature type="repeat" description="LDL-receptor class B" evidence="33">
    <location>
        <begin position="3977"/>
        <end position="4019"/>
    </location>
</feature>
<dbReference type="Gene3D" id="4.10.400.10">
    <property type="entry name" value="Low-density Lipoprotein Receptor"/>
    <property type="match status" value="33"/>
</dbReference>
<evidence type="ECO:0000256" key="19">
    <source>
        <dbReference type="ARBA" id="ARBA00023036"/>
    </source>
</evidence>
<feature type="repeat" description="LDL-receptor class B" evidence="33">
    <location>
        <begin position="524"/>
        <end position="568"/>
    </location>
</feature>
<evidence type="ECO:0000256" key="5">
    <source>
        <dbReference type="ARBA" id="ARBA00022448"/>
    </source>
</evidence>
<evidence type="ECO:0000256" key="25">
    <source>
        <dbReference type="ARBA" id="ARBA00023273"/>
    </source>
</evidence>
<dbReference type="InterPro" id="IPR018097">
    <property type="entry name" value="EGF_Ca-bd_CS"/>
</dbReference>
<accession>A0A8T2PJR6</accession>
<feature type="repeat" description="LDL-receptor class B" evidence="33">
    <location>
        <begin position="3234"/>
        <end position="3276"/>
    </location>
</feature>
<dbReference type="GO" id="GO:0017124">
    <property type="term" value="F:SH3 domain binding"/>
    <property type="evidence" value="ECO:0007669"/>
    <property type="project" value="UniProtKB-KW"/>
</dbReference>
<reference evidence="35" key="1">
    <citation type="thesis" date="2021" institute="BYU ScholarsArchive" country="Provo, UT, USA">
        <title>Applications of and Algorithms for Genome Assembly and Genomic Analyses with an Emphasis on Marine Teleosts.</title>
        <authorList>
            <person name="Pickett B.D."/>
        </authorList>
    </citation>
    <scope>NUCLEOTIDE SEQUENCE</scope>
    <source>
        <strain evidence="35">HI-2016</strain>
    </source>
</reference>
<dbReference type="InterPro" id="IPR000742">
    <property type="entry name" value="EGF"/>
</dbReference>
<dbReference type="PROSITE" id="PS50026">
    <property type="entry name" value="EGF_3"/>
    <property type="match status" value="2"/>
</dbReference>
<dbReference type="SUPFAM" id="SSF57424">
    <property type="entry name" value="LDL receptor-like module"/>
    <property type="match status" value="32"/>
</dbReference>
<feature type="disulfide bond" evidence="32">
    <location>
        <begin position="2940"/>
        <end position="2958"/>
    </location>
</feature>
<feature type="disulfide bond" evidence="32">
    <location>
        <begin position="204"/>
        <end position="222"/>
    </location>
</feature>
<dbReference type="FunFam" id="2.120.10.30:FF:000057">
    <property type="entry name" value="Low-density lipoprotein receptor-related protein 2"/>
    <property type="match status" value="1"/>
</dbReference>
<feature type="disulfide bond" evidence="32">
    <location>
        <begin position="2851"/>
        <end position="2863"/>
    </location>
</feature>
<evidence type="ECO:0000256" key="26">
    <source>
        <dbReference type="ARBA" id="ARBA00037878"/>
    </source>
</evidence>
<feature type="disulfide bond" evidence="32">
    <location>
        <begin position="1000"/>
        <end position="1015"/>
    </location>
</feature>
<dbReference type="InterPro" id="IPR051221">
    <property type="entry name" value="LDLR-related"/>
</dbReference>
<dbReference type="SMART" id="SM00135">
    <property type="entry name" value="LY"/>
    <property type="match status" value="35"/>
</dbReference>
<feature type="disulfide bond" evidence="32">
    <location>
        <begin position="216"/>
        <end position="231"/>
    </location>
</feature>
<feature type="disulfide bond" evidence="32">
    <location>
        <begin position="1123"/>
        <end position="1138"/>
    </location>
</feature>
<feature type="disulfide bond" evidence="32">
    <location>
        <begin position="22"/>
        <end position="37"/>
    </location>
</feature>
<feature type="disulfide bond" evidence="32">
    <location>
        <begin position="3714"/>
        <end position="3732"/>
    </location>
</feature>
<evidence type="ECO:0000256" key="1">
    <source>
        <dbReference type="ARBA" id="ARBA00004247"/>
    </source>
</evidence>
<dbReference type="OrthoDB" id="21182at2759"/>
<keyword evidence="8" id="KW-0597">Phosphoprotein</keyword>
<evidence type="ECO:0000259" key="34">
    <source>
        <dbReference type="PROSITE" id="PS50026"/>
    </source>
</evidence>
<dbReference type="InterPro" id="IPR000152">
    <property type="entry name" value="EGF-type_Asp/Asn_hydroxyl_site"/>
</dbReference>
<feature type="repeat" description="LDL-receptor class B" evidence="33">
    <location>
        <begin position="1434"/>
        <end position="1476"/>
    </location>
</feature>
<name>A0A8T2PJR6_9TELE</name>
<gene>
    <name evidence="35" type="ORF">JZ751_029491</name>
</gene>
<comment type="caution">
    <text evidence="31">Lacks conserved residue(s) required for the propagation of feature annotation.</text>
</comment>
<evidence type="ECO:0000256" key="4">
    <source>
        <dbReference type="ARBA" id="ARBA00009939"/>
    </source>
</evidence>
<feature type="disulfide bond" evidence="32">
    <location>
        <begin position="158"/>
        <end position="170"/>
    </location>
</feature>
<dbReference type="InterPro" id="IPR023415">
    <property type="entry name" value="LDLR_class-A_CS"/>
</dbReference>
<dbReference type="Pfam" id="PF12662">
    <property type="entry name" value="cEGF"/>
    <property type="match status" value="3"/>
</dbReference>
<feature type="disulfide bond" evidence="32">
    <location>
        <begin position="10"/>
        <end position="28"/>
    </location>
</feature>
<evidence type="ECO:0000256" key="29">
    <source>
        <dbReference type="ARBA" id="ARBA00077868"/>
    </source>
</evidence>
<keyword evidence="24" id="KW-0325">Glycoprotein</keyword>
<feature type="disulfide bond" evidence="32">
    <location>
        <begin position="1227"/>
        <end position="1239"/>
    </location>
</feature>
<sequence>CHGTVDQFRCGTGQCIPAGWRCDGTGDCSDNTDEMNCPRPSCDGGQYQCVSDGECIPRPWVCDEEEDCEDGSDEQQNCPIRTCSSTQFRCTSGGCIPGEYRCDRLPDCLDGSDENNCHYPECTELRCSNGGCYNHTQRCDQVLNCRDGSDEANCTQHCSSTQFHCTNGECIPQAYICDHDDDCGDRSDEQNCTYPTCRGDYFTCPSGRCIHQLWLCDGEDDCDDNADEKHCVPRECYPGEWPCPSSGVCISLEQLCDGTAHCPDGEDETNITAGRNCSIWKCASLSCEHHCHASPEGGTCYCPLGYVVNNNNSRSCIDFDDCKMWGVCDQVCEDRIGSHRCSCLEAHVPSLIFSNGRDLLIGDVHGSGLGMLVQSQNRGVARGLDYHFQLNRVFWTDTIQNKVFSANMDGSHVQVVLNVSVDDPKNLAVDWVNNKLYIVEDSVNRIDMMDLDGQNRITLISENLGNPRGLAVDPTVGFMFFSDWNSLNGEPGLERAYMDGTNRYGIVRSKLGQPTGITLDIEAKRVYWVDSRYDYIETTTYDGLQRKTVVHGAHVIPHPVSISVFEHNVYFTDSTKMAVMKANKFSDGSPQVLYRTTLSPYGVAVVHPLRQPYARNPCGEDKGGCEHICVLSHRSDNGGLGYRCKCRLGYDLHADGKRCVALRQFLLFSCQLAVRGIPFNLSSQEDVILPVTDPPSYFVGVDFSAEENTIFFSDTAKDIIYRQKLDGTGREVLAANRVDGVEDLAYDWISKNLYWTDPRYRSISVMKLADKSRRAIIQNLNNPRSIVVHPGIGYIFWTDWYRPAKIMRAWCDGSHALPIVNTTLGWPNGLAIDWSSLRLYWVDAFFDKIEHSTFDGENRQTLDRISQMSHPFGLTIFGGYAYFTDWRLGGIVRVRKTDGGEMVIIRRGISQIMHVKSFNANAQTGSNYCSRPTNPNGDCSHFCFPVPNFQRVCGCPYGMKLAPNQQTCLQDPSSEPPTMQCGANSFSCANGKCVPQLYRCDGMDDCHDNSDEAGCGSHNSTCSPSAFTCANQRCVPMSWRCDGHNDCFDSSDEQNCPTQGPVSCQANQFTCANNRCIPRTWLCDTDNDCGDGSDEASCDATGTCHPGQFQCPDHRCIDPNYVCDGDRDCVDGMDEQGCVHNCTAYEFKCANGQQCINSYYRCDGVFDCSDRSDENGCPTRPPGMCHHESEFQCQSDGSCLPASWECDGHMDCEDGSDEHHACPPQTCPSSRFRCDNGNCVPRPWICDGDNDCRDMSDERDCPTPPFRCPSWQWQCPGHSMCVNLSRVCDNTPDCPNGADESPLCNQESCSDNNAGCTHGCIQGPFGAQCTCPMGYQLTNDSKTCEDVDECNPPGICSQHCFNERGSFRCHCADGYTLEADERTCKASGTREALLLVASRNMIVSDDIMAQPNVVQSIIRDGRNIVALDFDSATDRVYWSDTTQDKIWCAHKNGSDRTVVFDSGVTVTESLAVDWVGKNLYWTDYILETIEVSRLDGTHRTVLVSENVTNPRALVLDPRSGIHLMFWSDWGRNPRIEKASMDGKMRNTIISNKLYWPNGLTIDYPNKLLYFADAYLDFIDYCDYNGNNRRQVLASDLILQHPHAITIFEDFVYWTDRHINRVIRANKWNGQNQTVMLFNLPQPMGMVAMHPARQPTDTNHCTGSPCTHLCLLSAVGPRFYSCACPSGWTLAADQISCVRVEDPFLVVVRDSIIYGIPLNPEDKTNDAMVPVAGLQNGYDVEFDDRDQMIFWVEHPGEIHRVKSDGTNRTEFAPAAILGSPVGLALDWMTQNLYYTNPASQRMYWTDQGTENGVPAKVAAADMDGSNTVTLYTNNMDHIEFITVDIRENKLYWAVTGTGMIERGDPDGTNRITIVSGLSHPWGVAVHEAFLYFTDRDYEVIERVDKITGANKVVLRDNVAGLRALKIHYRETSAGTSNGCTNNIGVCQQMCLPRQGGQYTCACATGFKLNADNRTCSPYQSYAVISMLTAIKGFSLEGADHSEAMVPVAGRGRNVLHVDVHMASGFLYWCDFHSTVSSQNGIRRIKPDGSGFRNLYFTNAFLTETYVEVVRLNTTYRRVLLKTTVDMPRHIAVDPKNRYLFWADYGQNPKIERAFLNGSNRTVLVSSGIITPRGLALDLQSGHVYWVDDSLDMIARVRVEGGETEIVRYGSRYPTPYGITVFENSILWVDRNLKKVFQASKEPGSTEQPTVIRDNLNMLRDITIFDQATQPSTAQELNNNPCMEGNGGCSHFCFALPGGQTRVCDCAFGSLAEDNARCVESRDNYLIYTTESTVRSLRLDPEDHSLPFPVVNVPPTSIALDYDLGDNRIYFTQRSGVGRSKISYISLSSMTTSPSVVASDLGSPDGVAYDWINKRIYYSDYINQSISSMAIDGSQRTIIARVPRPRAIMLDPCRGYMYWTDWGTNAKIERATLGGNFRTEIVNSSLVWPNGLTLDYEEQRLYWADANRQKIERCTLTGSNREVIVSTAIYPFAMTVYGQHIYWTDWNTRSIYRANKYDGSDQHLMIQNLPSRPMDIHVLSSSKQQQCRPHGAECQCPSEGHWYLADNKHCIPDNGTRCQPGQFTCMNGRCIRAQWKCDNDDDCGDGSDELERVCAFHTCEPTVFTCGNGRCVPYHYRCDHYNDCGDNSDEAGCLFRPCDTDTEFMCNNGRCIAREYVSERTCQPEQTKCQTTNICIPRAYLCDGDNDCGDMSDESPTHCATSTCSQSEFRCSSGRCIPAHWYCDDGRDCADGSDEPASCNSHLRTCNAEQFRCDDGRCIAATWICDGDNDCGDMSDEDQRHNCANRTCSATEFTCVNNRPPDRKCIHRDWVCDGDADCADAYDEQQNCTRRSCSVNEFTCSNGLCIRSSYRCDRRNDCGDGSDEQGCTYQTCQQHQFTCQNGRCISRDFVCDGDNDCGDESDELEHMCHVPPPTCQPGNFRCDNGNCVPNGKVCDRNDDCSDNSDEKGCGINECTDPSMHHCDHNCTDTPTSFICTCRPGYRLMSDHRTCDDVNECTETPGICSQLCENTVGSYVCKCSPGYLREPDGSSCRQNSNISPYLIFSNRYYLRNLSTDGSDYSLILQGLTSAVALDFDRVEKRLYWIDVSRRVVERMFFNGTGRETVVTGVLHGEGMAVDWVSRKLYWVDSLLDCLKVAGLDGRFVRKLADGCVDTNNTYCFEKPRAVVVHPKYGYVYWTDWGEKAFIGRVGMDGANKSAVITSKLEWPNGITIDYTNDKLYWSDAHLNYIEYSDLDGHHRHTVYDGVLPHPFALTLFEDTLYWTDWNTRTVESGNKYDGSNRKALVNTTHRPFDIHVYHPYRQPIVTNPCAVNNGGCSHLCLIRAGGQGHTCECPDHFLTVRLGSMALCLPMCSSTQYRCADNERCIPIWWKCDGQRDCRDGSDEPPTCPTRYCRLGQFQCNDGNCTSPHVLCNAMQDCHDGTDEDPWQCSNKKCIPEAWQCDGEDDCRDGSDEDPAHCSSRTCPPGQFKCRNGRCIPQSWKCDVDNDCGDNSDEPHDECMGPAYRCDNHTEFDCRTNYRCVPLWALCNGHDDCRDNSDEQQCGAMGTTTVGMAQTSATAFLGRVQKVSIAVTISTAFLTAGCVTMTTTVERGLYCLATTGSQSQLASYFQCGSGHCIADRFKCDGNVDCLDYTDEATCPTRYPNGTYCPPFLFECRNHVCVQPHWKCDGDNDCGDNSDEELHLCLDISCDPPFRFRCDNNRCIYSHELCNSVDDCGDGTDERAEHCQPPTHGPCSVEEYKCSNGQCVSLQYVCDDYDDCGDHSDELGCHPGTTRSCAENICEHNCTDLTGGGFICSCRPGYNPSPTDRNTCQDVNECEVYGTCPQSCRNSKGSYECFCSQGFRSVGEQHGVECAAQGNPPVLLLPDSVRIRRFNLSSEQYSDYVDNAEHIQAVDYQWDPEGNGLSVVYWTTLGRGSQFGTIKRAYMTTFNDNGNNPVKEVDLNLRYISNPDGLSVDWVGGHIYWTDAGTNRIEVAKLDGRYRKWLIHTDLDQPAAIVVNPELGTMYWTDWGRKPKIESAWMDGQERQVLVEEDLGWPTGLAIDYLNGNRIYWCDSKENIIESMKADGTDRKLIISGDIGNPYSLEVFEGHVYWTTKERGEVWKTNKFGKGDKVKVLTINPWLTQVRIYQEHRHNHSVPNPCKDICSHLCLLRPGGYTCSCPQGSGFVNGDPYKCDA</sequence>
<feature type="disulfide bond" evidence="32">
    <location>
        <begin position="165"/>
        <end position="183"/>
    </location>
</feature>
<evidence type="ECO:0000256" key="22">
    <source>
        <dbReference type="ARBA" id="ARBA00023170"/>
    </source>
</evidence>
<keyword evidence="21 31" id="KW-1015">Disulfide bond</keyword>
<evidence type="ECO:0000256" key="32">
    <source>
        <dbReference type="PROSITE-ProRule" id="PRU00124"/>
    </source>
</evidence>
<dbReference type="GO" id="GO:0030424">
    <property type="term" value="C:axon"/>
    <property type="evidence" value="ECO:0007669"/>
    <property type="project" value="UniProtKB-SubCell"/>
</dbReference>
<dbReference type="InterPro" id="IPR026823">
    <property type="entry name" value="cEGF"/>
</dbReference>
<feature type="disulfide bond" evidence="32">
    <location>
        <begin position="2624"/>
        <end position="2642"/>
    </location>
</feature>
<dbReference type="FunFam" id="2.120.10.30:FF:000040">
    <property type="entry name" value="Low-density lipoprotein receptor-related protein 2"/>
    <property type="match status" value="1"/>
</dbReference>
<keyword evidence="13" id="KW-0677">Repeat</keyword>
<feature type="repeat" description="LDL-receptor class B" evidence="33">
    <location>
        <begin position="1847"/>
        <end position="1888"/>
    </location>
</feature>
<dbReference type="PROSITE" id="PS01187">
    <property type="entry name" value="EGF_CA"/>
    <property type="match status" value="3"/>
</dbReference>
<feature type="disulfide bond" evidence="32">
    <location>
        <begin position="3417"/>
        <end position="3435"/>
    </location>
</feature>
<keyword evidence="19" id="KW-0729">SH3-binding</keyword>
<feature type="disulfide bond" evidence="32">
    <location>
        <begin position="3487"/>
        <end position="3505"/>
    </location>
</feature>
<dbReference type="GO" id="GO:0030001">
    <property type="term" value="P:metal ion transport"/>
    <property type="evidence" value="ECO:0007669"/>
    <property type="project" value="UniProtKB-ARBA"/>
</dbReference>
<feature type="disulfide bond" evidence="32">
    <location>
        <begin position="2952"/>
        <end position="2967"/>
    </location>
</feature>
<evidence type="ECO:0000313" key="36">
    <source>
        <dbReference type="Proteomes" id="UP000824540"/>
    </source>
</evidence>
<feature type="disulfide bond" evidence="32">
    <location>
        <begin position="3410"/>
        <end position="3422"/>
    </location>
</feature>
<feature type="disulfide bond" evidence="32">
    <location>
        <begin position="3640"/>
        <end position="3655"/>
    </location>
</feature>
<feature type="disulfide bond" evidence="32">
    <location>
        <begin position="1071"/>
        <end position="1089"/>
    </location>
</feature>
<keyword evidence="16" id="KW-0106">Calcium</keyword>
<dbReference type="GO" id="GO:0042562">
    <property type="term" value="F:hormone binding"/>
    <property type="evidence" value="ECO:0007669"/>
    <property type="project" value="TreeGrafter"/>
</dbReference>
<feature type="repeat" description="LDL-receptor class B" evidence="33">
    <location>
        <begin position="1477"/>
        <end position="1519"/>
    </location>
</feature>
<feature type="disulfide bond" evidence="32">
    <location>
        <begin position="197"/>
        <end position="209"/>
    </location>
</feature>
<feature type="disulfide bond" evidence="32">
    <location>
        <begin position="90"/>
        <end position="108"/>
    </location>
</feature>
<feature type="disulfide bond" evidence="32">
    <location>
        <begin position="2764"/>
        <end position="2776"/>
    </location>
</feature>
<feature type="disulfide bond" evidence="32">
    <location>
        <begin position="1022"/>
        <end position="1034"/>
    </location>
</feature>
<dbReference type="GO" id="GO:0007605">
    <property type="term" value="P:sensory perception of sound"/>
    <property type="evidence" value="ECO:0007669"/>
    <property type="project" value="UniProtKB-KW"/>
</dbReference>
<feature type="disulfide bond" evidence="32">
    <location>
        <begin position="1064"/>
        <end position="1076"/>
    </location>
</feature>
<dbReference type="FunFam" id="2.10.25.10:FF:000009">
    <property type="entry name" value="Low-density lipoprotein receptor isoform 1"/>
    <property type="match status" value="2"/>
</dbReference>
<dbReference type="InterPro" id="IPR009030">
    <property type="entry name" value="Growth_fac_rcpt_cys_sf"/>
</dbReference>
<keyword evidence="9" id="KW-0254">Endocytosis</keyword>
<feature type="repeat" description="LDL-receptor class B" evidence="33">
    <location>
        <begin position="4065"/>
        <end position="4107"/>
    </location>
</feature>
<dbReference type="InterPro" id="IPR002172">
    <property type="entry name" value="LDrepeatLR_classA_rpt"/>
</dbReference>
<evidence type="ECO:0000256" key="20">
    <source>
        <dbReference type="ARBA" id="ARBA00023136"/>
    </source>
</evidence>
<feature type="disulfide bond" evidence="32">
    <location>
        <begin position="2870"/>
        <end position="2885"/>
    </location>
</feature>
<feature type="disulfide bond" evidence="32">
    <location>
        <begin position="3446"/>
        <end position="3464"/>
    </location>
</feature>
<dbReference type="FunFam" id="4.10.400.10:FF:000108">
    <property type="entry name" value="Low-density lipoprotein receptor-related protein 2"/>
    <property type="match status" value="1"/>
</dbReference>
<feature type="repeat" description="LDL-receptor class B" evidence="33">
    <location>
        <begin position="2413"/>
        <end position="2456"/>
    </location>
</feature>
<evidence type="ECO:0000256" key="2">
    <source>
        <dbReference type="ARBA" id="ARBA00004279"/>
    </source>
</evidence>
<feature type="repeat" description="LDL-receptor class B" evidence="33">
    <location>
        <begin position="391"/>
        <end position="433"/>
    </location>
</feature>
<dbReference type="PROSITE" id="PS00010">
    <property type="entry name" value="ASX_HYDROXYL"/>
    <property type="match status" value="2"/>
</dbReference>
<dbReference type="SUPFAM" id="SSF57184">
    <property type="entry name" value="Growth factor receptor domain"/>
    <property type="match status" value="2"/>
</dbReference>
<evidence type="ECO:0000313" key="35">
    <source>
        <dbReference type="EMBL" id="KAG9349167.1"/>
    </source>
</evidence>
<keyword evidence="36" id="KW-1185">Reference proteome</keyword>
<dbReference type="GO" id="GO:0043235">
    <property type="term" value="C:receptor complex"/>
    <property type="evidence" value="ECO:0007669"/>
    <property type="project" value="UniProtKB-ARBA"/>
</dbReference>
<evidence type="ECO:0000256" key="6">
    <source>
        <dbReference type="ARBA" id="ARBA00022475"/>
    </source>
</evidence>
<evidence type="ECO:0000256" key="24">
    <source>
        <dbReference type="ARBA" id="ARBA00023180"/>
    </source>
</evidence>
<comment type="subcellular location">
    <subcellularLocation>
        <location evidence="1">Apical cell membrane</location>
        <topology evidence="1">Single-pass type I membrane protein</topology>
    </subcellularLocation>
    <subcellularLocation>
        <location evidence="3">Cell projection</location>
        <location evidence="3">Axon</location>
    </subcellularLocation>
    <subcellularLocation>
        <location evidence="2">Cell projection</location>
        <location evidence="2">Dendrite</location>
    </subcellularLocation>
    <subcellularLocation>
        <location evidence="27">Endosome lumen</location>
    </subcellularLocation>
    <subcellularLocation>
        <location evidence="26">Membrane</location>
        <location evidence="26">Coated pit</location>
    </subcellularLocation>
</comment>
<comment type="caution">
    <text evidence="35">The sequence shown here is derived from an EMBL/GenBank/DDBJ whole genome shotgun (WGS) entry which is preliminary data.</text>
</comment>
<feature type="disulfide bond" evidence="32">
    <location>
        <begin position="1083"/>
        <end position="1098"/>
    </location>
</feature>
<feature type="disulfide bond" evidence="32">
    <location>
        <begin position="1104"/>
        <end position="1116"/>
    </location>
</feature>
<feature type="disulfide bond" evidence="32">
    <location>
        <begin position="139"/>
        <end position="154"/>
    </location>
</feature>
<dbReference type="InterPro" id="IPR036055">
    <property type="entry name" value="LDL_receptor-like_sf"/>
</dbReference>
<dbReference type="FunFam" id="4.10.400.10:FF:000078">
    <property type="entry name" value="low-density lipoprotein receptor-related protein 2"/>
    <property type="match status" value="1"/>
</dbReference>
<feature type="disulfide bond" evidence="32">
    <location>
        <begin position="2897"/>
        <end position="2915"/>
    </location>
</feature>
<dbReference type="PROSITE" id="PS51120">
    <property type="entry name" value="LDLRB"/>
    <property type="match status" value="22"/>
</dbReference>
<dbReference type="FunFam" id="2.120.10.30:FF:000035">
    <property type="entry name" value="Low-density lipoprotein receptor-related protein 2"/>
    <property type="match status" value="1"/>
</dbReference>
<keyword evidence="10" id="KW-0812">Transmembrane</keyword>
<dbReference type="SMART" id="SM00179">
    <property type="entry name" value="EGF_CA"/>
    <property type="match status" value="10"/>
</dbReference>
<dbReference type="InterPro" id="IPR000033">
    <property type="entry name" value="LDLR_classB_rpt"/>
</dbReference>
<feature type="disulfide bond" evidence="32">
    <location>
        <begin position="102"/>
        <end position="117"/>
    </location>
</feature>
<feature type="disulfide bond" evidence="32">
    <location>
        <begin position="2933"/>
        <end position="2945"/>
    </location>
</feature>
<proteinExistence type="inferred from homology"/>
<dbReference type="FunFam" id="4.10.400.10:FF:000147">
    <property type="entry name" value="Low-density lipoprotein receptor-related protein 2"/>
    <property type="match status" value="2"/>
</dbReference>
<dbReference type="FunFam" id="4.10.400.10:FF:000002">
    <property type="entry name" value="Low-density lipoprotein receptor-related protein 1"/>
    <property type="match status" value="2"/>
</dbReference>
<feature type="disulfide bond" evidence="32">
    <location>
        <begin position="3665"/>
        <end position="3677"/>
    </location>
</feature>
<evidence type="ECO:0000256" key="14">
    <source>
        <dbReference type="ARBA" id="ARBA00022740"/>
    </source>
</evidence>
<feature type="disulfide bond" evidence="32">
    <location>
        <begin position="2636"/>
        <end position="2651"/>
    </location>
</feature>
<feature type="repeat" description="LDL-receptor class B" evidence="33">
    <location>
        <begin position="708"/>
        <end position="750"/>
    </location>
</feature>
<dbReference type="CDD" id="cd00112">
    <property type="entry name" value="LDLa"/>
    <property type="match status" value="30"/>
</dbReference>
<dbReference type="GO" id="GO:0031904">
    <property type="term" value="C:endosome lumen"/>
    <property type="evidence" value="ECO:0007669"/>
    <property type="project" value="UniProtKB-SubCell"/>
</dbReference>
<keyword evidence="14" id="KW-1009">Hearing</keyword>
<feature type="disulfide bond" evidence="32">
    <location>
        <begin position="1041"/>
        <end position="1056"/>
    </location>
</feature>
<evidence type="ECO:0000256" key="18">
    <source>
        <dbReference type="ARBA" id="ARBA00022989"/>
    </source>
</evidence>
<keyword evidence="12" id="KW-0732">Signal</keyword>
<evidence type="ECO:0000256" key="16">
    <source>
        <dbReference type="ARBA" id="ARBA00022837"/>
    </source>
</evidence>
<feature type="disulfide bond" evidence="32">
    <location>
        <begin position="988"/>
        <end position="1006"/>
    </location>
</feature>
<dbReference type="FunFam" id="4.10.400.10:FF:000001">
    <property type="entry name" value="Low-density lipoprotein receptor-related protein 1"/>
    <property type="match status" value="4"/>
</dbReference>
<feature type="disulfide bond" evidence="32">
    <location>
        <begin position="127"/>
        <end position="145"/>
    </location>
</feature>
<feature type="repeat" description="LDL-receptor class B" evidence="33">
    <location>
        <begin position="837"/>
        <end position="880"/>
    </location>
</feature>
<dbReference type="InterPro" id="IPR001881">
    <property type="entry name" value="EGF-like_Ca-bd_dom"/>
</dbReference>
<feature type="disulfide bond" evidence="32">
    <location>
        <begin position="3672"/>
        <end position="3690"/>
    </location>
</feature>
<keyword evidence="23" id="KW-0168">Coated pit</keyword>
<dbReference type="SUPFAM" id="SSF63825">
    <property type="entry name" value="YWTD domain"/>
    <property type="match status" value="8"/>
</dbReference>
<dbReference type="SMART" id="SM00192">
    <property type="entry name" value="LDLa"/>
    <property type="match status" value="33"/>
</dbReference>
<evidence type="ECO:0000256" key="17">
    <source>
        <dbReference type="ARBA" id="ARBA00022902"/>
    </source>
</evidence>
<feature type="domain" description="EGF-like" evidence="34">
    <location>
        <begin position="2968"/>
        <end position="3009"/>
    </location>
</feature>
<feature type="disulfide bond" evidence="32">
    <location>
        <begin position="1234"/>
        <end position="1252"/>
    </location>
</feature>
<dbReference type="FunFam" id="4.10.400.10:FF:000004">
    <property type="entry name" value="Low-density lipoprotein receptor-related protein 1"/>
    <property type="match status" value="2"/>
</dbReference>
<dbReference type="InterPro" id="IPR056588">
    <property type="entry name" value="EGF_LRP2"/>
</dbReference>
<dbReference type="Pfam" id="PF14670">
    <property type="entry name" value="FXa_inhibition"/>
    <property type="match status" value="1"/>
</dbReference>
<feature type="domain" description="EGF-like" evidence="34">
    <location>
        <begin position="1346"/>
        <end position="1385"/>
    </location>
</feature>
<feature type="repeat" description="LDL-receptor class B" evidence="33">
    <location>
        <begin position="434"/>
        <end position="476"/>
    </location>
</feature>
<dbReference type="GO" id="GO:0030425">
    <property type="term" value="C:dendrite"/>
    <property type="evidence" value="ECO:0007669"/>
    <property type="project" value="UniProtKB-SubCell"/>
</dbReference>
<dbReference type="InterPro" id="IPR011042">
    <property type="entry name" value="6-blade_b-propeller_TolB-like"/>
</dbReference>
<organism evidence="35 36">
    <name type="scientific">Albula glossodonta</name>
    <name type="common">roundjaw bonefish</name>
    <dbReference type="NCBI Taxonomy" id="121402"/>
    <lineage>
        <taxon>Eukaryota</taxon>
        <taxon>Metazoa</taxon>
        <taxon>Chordata</taxon>
        <taxon>Craniata</taxon>
        <taxon>Vertebrata</taxon>
        <taxon>Euteleostomi</taxon>
        <taxon>Actinopterygii</taxon>
        <taxon>Neopterygii</taxon>
        <taxon>Teleostei</taxon>
        <taxon>Albuliformes</taxon>
        <taxon>Albulidae</taxon>
        <taxon>Albula</taxon>
    </lineage>
</organism>
<dbReference type="PANTHER" id="PTHR22722:SF11">
    <property type="entry name" value="LOW-DENSITY LIPOPROTEIN RECEPTOR-RELATED PROTEIN 2"/>
    <property type="match status" value="1"/>
</dbReference>
<dbReference type="PROSITE" id="PS01186">
    <property type="entry name" value="EGF_2"/>
    <property type="match status" value="4"/>
</dbReference>
<keyword evidence="17" id="KW-0524">Neurogenesis</keyword>
<feature type="disulfide bond" evidence="31">
    <location>
        <begin position="1350"/>
        <end position="1360"/>
    </location>
</feature>
<evidence type="ECO:0000256" key="11">
    <source>
        <dbReference type="ARBA" id="ARBA00022723"/>
    </source>
</evidence>
<dbReference type="Gene3D" id="2.10.25.10">
    <property type="entry name" value="Laminin"/>
    <property type="match status" value="7"/>
</dbReference>
<feature type="repeat" description="LDL-receptor class B" evidence="33">
    <location>
        <begin position="3097"/>
        <end position="3138"/>
    </location>
</feature>
<dbReference type="SMART" id="SM00181">
    <property type="entry name" value="EGF"/>
    <property type="match status" value="21"/>
</dbReference>
<dbReference type="PANTHER" id="PTHR22722">
    <property type="entry name" value="LOW-DENSITY LIPOPROTEIN RECEPTOR-RELATED PROTEIN 2-RELATED"/>
    <property type="match status" value="1"/>
</dbReference>
<feature type="disulfide bond" evidence="32">
    <location>
        <begin position="1162"/>
        <end position="1177"/>
    </location>
</feature>
<feature type="disulfide bond" evidence="32">
    <location>
        <begin position="2729"/>
        <end position="2747"/>
    </location>
</feature>
<dbReference type="PROSITE" id="PS50068">
    <property type="entry name" value="LDLRA_2"/>
    <property type="match status" value="33"/>
</dbReference>
<dbReference type="FunFam" id="2.10.25.10:FF:000805">
    <property type="entry name" value="Low-density lipoprotein receptor-related protein 2"/>
    <property type="match status" value="1"/>
</dbReference>
<feature type="repeat" description="LDL-receptor class B" evidence="33">
    <location>
        <begin position="3190"/>
        <end position="3233"/>
    </location>
</feature>